<dbReference type="EMBL" id="AP012057">
    <property type="protein sequence ID" value="BAN01485.1"/>
    <property type="molecule type" value="Genomic_DNA"/>
</dbReference>
<evidence type="ECO:0000313" key="1">
    <source>
        <dbReference type="EMBL" id="BAN01485.1"/>
    </source>
</evidence>
<accession>A0A6C7E8K9</accession>
<gene>
    <name evidence="1" type="ORF">YM304_11710</name>
</gene>
<dbReference type="AlphaFoldDB" id="A0A6C7E8K9"/>
<organism evidence="1 2">
    <name type="scientific">Ilumatobacter coccineus (strain NBRC 103263 / KCTC 29153 / YM16-304)</name>
    <dbReference type="NCBI Taxonomy" id="1313172"/>
    <lineage>
        <taxon>Bacteria</taxon>
        <taxon>Bacillati</taxon>
        <taxon>Actinomycetota</taxon>
        <taxon>Acidimicrobiia</taxon>
        <taxon>Acidimicrobiales</taxon>
        <taxon>Ilumatobacteraceae</taxon>
        <taxon>Ilumatobacter</taxon>
    </lineage>
</organism>
<dbReference type="Proteomes" id="UP000011863">
    <property type="component" value="Chromosome"/>
</dbReference>
<dbReference type="OrthoDB" id="9851752at2"/>
<name>A0A6C7E8K9_ILUCY</name>
<sequence length="546" mass="58148">MSGALSYDPARIERLRCETLWAVGALLGLRSPDPAADGAAGAIGALHRVLDAHWLPAIATVQRLDPLSGGLRTPTVTVDRVRHPNDRGGGPAAPGPYDDWSIAELLAEFDRLDRKLPHDDDLRPDLDDPFWIEFAALADELASRVTADPALADEIVAGAPANPLLAIAAGCAAFPPPMIQAMAIELLQATSHVDDLESRYAAHAAELLLRSLLPHPDLALGVVVDRAALRELIQWPLIDADLAAEFIDIAMRHPVDDPSRLDDGLTALEHFVAFANQRLFEQGFPPPFSVVIAAGVARYLPTFVDSLEPGDDVAIRPPHRVTSEEFIDLLGALLYDPDAAEVLVGAVRSMAILSQLPGSPFDLSDVGDFALALTDGAENERLEAEVRAAASRTLVQQLTVVLGFVAGSMAAAQGWSSATRSIVSRIVNGGGDVAERLIRADDTGIGDPSATLESLIELTVCETFLADPDLHRDPTVPLDHAVLSEARAAATEIADLVAAGAPPALVDDRLRELQRLVKSMGGADHLEALDTGSIRELDRRESEPDT</sequence>
<reference evidence="1 2" key="1">
    <citation type="journal article" date="2013" name="Int. J. Syst. Evol. Microbiol.">
        <title>Ilumatobacter nonamiense sp. nov. and Ilumatobacter coccineum sp. nov., isolated from seashore sand.</title>
        <authorList>
            <person name="Matsumoto A."/>
            <person name="Kasai H."/>
            <person name="Matsuo Y."/>
            <person name="Shizuri Y."/>
            <person name="Ichikawa N."/>
            <person name="Fujita N."/>
            <person name="Omura S."/>
            <person name="Takahashi Y."/>
        </authorList>
    </citation>
    <scope>NUCLEOTIDE SEQUENCE [LARGE SCALE GENOMIC DNA]</scope>
    <source>
        <strain evidence="2">NBRC 103263 / KCTC 29153 / YM16-304</strain>
    </source>
</reference>
<keyword evidence="2" id="KW-1185">Reference proteome</keyword>
<dbReference type="KEGG" id="aym:YM304_11710"/>
<dbReference type="RefSeq" id="WP_015440732.1">
    <property type="nucleotide sequence ID" value="NC_020520.1"/>
</dbReference>
<protein>
    <submittedName>
        <fullName evidence="1">Uncharacterized protein</fullName>
    </submittedName>
</protein>
<evidence type="ECO:0000313" key="2">
    <source>
        <dbReference type="Proteomes" id="UP000011863"/>
    </source>
</evidence>
<proteinExistence type="predicted"/>